<proteinExistence type="predicted"/>
<dbReference type="EMBL" id="HG992984">
    <property type="protein sequence ID" value="CAE7202970.1"/>
    <property type="molecule type" value="Genomic_DNA"/>
</dbReference>
<evidence type="ECO:0000256" key="2">
    <source>
        <dbReference type="SAM" id="MobiDB-lite"/>
    </source>
</evidence>
<feature type="signal peptide" evidence="3">
    <location>
        <begin position="1"/>
        <end position="17"/>
    </location>
</feature>
<feature type="region of interest" description="Disordered" evidence="2">
    <location>
        <begin position="108"/>
        <end position="138"/>
    </location>
</feature>
<gene>
    <name evidence="5" type="ORF">PTTW11_09141</name>
</gene>
<evidence type="ECO:0000256" key="3">
    <source>
        <dbReference type="SAM" id="SignalP"/>
    </source>
</evidence>
<feature type="compositionally biased region" description="Polar residues" evidence="2">
    <location>
        <begin position="160"/>
        <end position="187"/>
    </location>
</feature>
<name>A0A6S6WB66_9PLEO</name>
<reference evidence="5" key="1">
    <citation type="submission" date="2021-02" db="EMBL/GenBank/DDBJ databases">
        <authorList>
            <person name="Syme A R."/>
            <person name="Syme A R."/>
            <person name="Moolhuijzen P."/>
        </authorList>
    </citation>
    <scope>NUCLEOTIDE SEQUENCE</scope>
    <source>
        <strain evidence="5">W1-1</strain>
    </source>
</reference>
<organism evidence="5 6">
    <name type="scientific">Pyrenophora teres f. teres</name>
    <dbReference type="NCBI Taxonomy" id="97479"/>
    <lineage>
        <taxon>Eukaryota</taxon>
        <taxon>Fungi</taxon>
        <taxon>Dikarya</taxon>
        <taxon>Ascomycota</taxon>
        <taxon>Pezizomycotina</taxon>
        <taxon>Dothideomycetes</taxon>
        <taxon>Pleosporomycetidae</taxon>
        <taxon>Pleosporales</taxon>
        <taxon>Pleosporineae</taxon>
        <taxon>Pleosporaceae</taxon>
        <taxon>Pyrenophora</taxon>
    </lineage>
</organism>
<dbReference type="Proteomes" id="UP000472372">
    <property type="component" value="Chromosome 8"/>
</dbReference>
<dbReference type="PANTHER" id="PTHR40633:SF1">
    <property type="entry name" value="GPI ANCHORED SERINE-THREONINE RICH PROTEIN (AFU_ORTHOLOGUE AFUA_1G03630)"/>
    <property type="match status" value="1"/>
</dbReference>
<evidence type="ECO:0000313" key="6">
    <source>
        <dbReference type="Proteomes" id="UP000472372"/>
    </source>
</evidence>
<dbReference type="Pfam" id="PF10342">
    <property type="entry name" value="Kre9_KNH"/>
    <property type="match status" value="1"/>
</dbReference>
<evidence type="ECO:0000256" key="1">
    <source>
        <dbReference type="ARBA" id="ARBA00022729"/>
    </source>
</evidence>
<feature type="domain" description="Yeast cell wall synthesis Kre9/Knh1-like N-terminal" evidence="4">
    <location>
        <begin position="27"/>
        <end position="104"/>
    </location>
</feature>
<feature type="compositionally biased region" description="Low complexity" evidence="2">
    <location>
        <begin position="109"/>
        <end position="138"/>
    </location>
</feature>
<protein>
    <submittedName>
        <fullName evidence="5">GPI-anchored multi-domain protein</fullName>
    </submittedName>
</protein>
<dbReference type="InterPro" id="IPR052982">
    <property type="entry name" value="SRP1/TIP1-like"/>
</dbReference>
<evidence type="ECO:0000259" key="4">
    <source>
        <dbReference type="Pfam" id="PF10342"/>
    </source>
</evidence>
<keyword evidence="1 3" id="KW-0732">Signal</keyword>
<dbReference type="AlphaFoldDB" id="A0A6S6WB66"/>
<feature type="chain" id="PRO_5043422537" evidence="3">
    <location>
        <begin position="18"/>
        <end position="215"/>
    </location>
</feature>
<sequence>MRFFAITLAAFAAAVAALEINSFPADGVVAGKTYTITYSPADDTPTTFILRQGKSTDLTTVGTLTTTATGGKFEWTPEKSLPNQPDYALQIQRGTVINYSAQFPLTGGSNADSAPKPSASSAPASSAPTPSPANSMSSAMASMMSSMTNAMPSASATMGSGANSTVSSPTLSKTHLPTGTSTGGLPQVTTAGGNNLAASPFAAMFGALAAFAYLA</sequence>
<accession>A0A6S6WB66</accession>
<dbReference type="PANTHER" id="PTHR40633">
    <property type="entry name" value="MATRIX PROTEIN, PUTATIVE (AFU_ORTHOLOGUE AFUA_8G05410)-RELATED"/>
    <property type="match status" value="1"/>
</dbReference>
<evidence type="ECO:0000313" key="5">
    <source>
        <dbReference type="EMBL" id="CAE7202970.1"/>
    </source>
</evidence>
<feature type="region of interest" description="Disordered" evidence="2">
    <location>
        <begin position="151"/>
        <end position="187"/>
    </location>
</feature>
<dbReference type="InterPro" id="IPR018466">
    <property type="entry name" value="Kre9/Knh1-like_N"/>
</dbReference>